<evidence type="ECO:0000259" key="11">
    <source>
        <dbReference type="PROSITE" id="PS50936"/>
    </source>
</evidence>
<dbReference type="GO" id="GO:0042274">
    <property type="term" value="P:ribosomal small subunit biogenesis"/>
    <property type="evidence" value="ECO:0007669"/>
    <property type="project" value="UniProtKB-UniRule"/>
</dbReference>
<comment type="caution">
    <text evidence="13">The sequence shown here is derived from an EMBL/GenBank/DDBJ whole genome shotgun (WGS) entry which is preliminary data.</text>
</comment>
<keyword evidence="8 10" id="KW-0694">RNA-binding</keyword>
<dbReference type="CDD" id="cd01854">
    <property type="entry name" value="YjeQ_EngC"/>
    <property type="match status" value="1"/>
</dbReference>
<keyword evidence="6 10" id="KW-0378">Hydrolase</keyword>
<dbReference type="OrthoDB" id="9809485at2"/>
<dbReference type="Pfam" id="PF16745">
    <property type="entry name" value="RsgA_N"/>
    <property type="match status" value="1"/>
</dbReference>
<keyword evidence="4 10" id="KW-0699">rRNA-binding</keyword>
<evidence type="ECO:0000256" key="7">
    <source>
        <dbReference type="ARBA" id="ARBA00022833"/>
    </source>
</evidence>
<comment type="cofactor">
    <cofactor evidence="10">
        <name>Zn(2+)</name>
        <dbReference type="ChEBI" id="CHEBI:29105"/>
    </cofactor>
    <text evidence="10">Binds 1 zinc ion per subunit.</text>
</comment>
<evidence type="ECO:0000256" key="10">
    <source>
        <dbReference type="HAMAP-Rule" id="MF_01820"/>
    </source>
</evidence>
<dbReference type="RefSeq" id="WP_081146733.1">
    <property type="nucleotide sequence ID" value="NZ_LVYD01000041.1"/>
</dbReference>
<evidence type="ECO:0000256" key="1">
    <source>
        <dbReference type="ARBA" id="ARBA00022490"/>
    </source>
</evidence>
<feature type="domain" description="CP-type G" evidence="12">
    <location>
        <begin position="78"/>
        <end position="242"/>
    </location>
</feature>
<dbReference type="GO" id="GO:0046872">
    <property type="term" value="F:metal ion binding"/>
    <property type="evidence" value="ECO:0007669"/>
    <property type="project" value="UniProtKB-KW"/>
</dbReference>
<dbReference type="Proteomes" id="UP000192796">
    <property type="component" value="Unassembled WGS sequence"/>
</dbReference>
<evidence type="ECO:0000313" key="14">
    <source>
        <dbReference type="Proteomes" id="UP000192796"/>
    </source>
</evidence>
<keyword evidence="14" id="KW-1185">Reference proteome</keyword>
<dbReference type="PROSITE" id="PS50936">
    <property type="entry name" value="ENGC_GTPASE"/>
    <property type="match status" value="1"/>
</dbReference>
<feature type="domain" description="EngC GTPase" evidence="11">
    <location>
        <begin position="88"/>
        <end position="240"/>
    </location>
</feature>
<dbReference type="SUPFAM" id="SSF52540">
    <property type="entry name" value="P-loop containing nucleoside triphosphate hydrolases"/>
    <property type="match status" value="1"/>
</dbReference>
<feature type="binding site" evidence="10">
    <location>
        <position position="271"/>
    </location>
    <ligand>
        <name>Zn(2+)</name>
        <dbReference type="ChEBI" id="CHEBI:29105"/>
    </ligand>
</feature>
<dbReference type="GO" id="GO:0005737">
    <property type="term" value="C:cytoplasm"/>
    <property type="evidence" value="ECO:0007669"/>
    <property type="project" value="UniProtKB-SubCell"/>
</dbReference>
<keyword evidence="2 10" id="KW-0690">Ribosome biogenesis</keyword>
<dbReference type="Gene3D" id="1.10.40.50">
    <property type="entry name" value="Probable gtpase engc, domain 3"/>
    <property type="match status" value="1"/>
</dbReference>
<dbReference type="SUPFAM" id="SSF50249">
    <property type="entry name" value="Nucleic acid-binding proteins"/>
    <property type="match status" value="1"/>
</dbReference>
<evidence type="ECO:0000256" key="2">
    <source>
        <dbReference type="ARBA" id="ARBA00022517"/>
    </source>
</evidence>
<dbReference type="PANTHER" id="PTHR32120:SF11">
    <property type="entry name" value="SMALL RIBOSOMAL SUBUNIT BIOGENESIS GTPASE RSGA 1, MITOCHONDRIAL-RELATED"/>
    <property type="match status" value="1"/>
</dbReference>
<evidence type="ECO:0000256" key="4">
    <source>
        <dbReference type="ARBA" id="ARBA00022730"/>
    </source>
</evidence>
<evidence type="ECO:0000256" key="5">
    <source>
        <dbReference type="ARBA" id="ARBA00022741"/>
    </source>
</evidence>
<dbReference type="PROSITE" id="PS51721">
    <property type="entry name" value="G_CP"/>
    <property type="match status" value="1"/>
</dbReference>
<keyword evidence="9 10" id="KW-0342">GTP-binding</keyword>
<keyword evidence="3 10" id="KW-0479">Metal-binding</keyword>
<evidence type="ECO:0000256" key="3">
    <source>
        <dbReference type="ARBA" id="ARBA00022723"/>
    </source>
</evidence>
<keyword evidence="1 10" id="KW-0963">Cytoplasm</keyword>
<evidence type="ECO:0000313" key="13">
    <source>
        <dbReference type="EMBL" id="OQP64899.1"/>
    </source>
</evidence>
<dbReference type="CDD" id="cd04466">
    <property type="entry name" value="S1_YloQ_GTPase"/>
    <property type="match status" value="1"/>
</dbReference>
<comment type="subunit">
    <text evidence="10">Monomer. Associates with 30S ribosomal subunit, binds 16S rRNA.</text>
</comment>
<dbReference type="InterPro" id="IPR010914">
    <property type="entry name" value="RsgA_GTPase_dom"/>
</dbReference>
<dbReference type="EC" id="3.6.1.-" evidence="10"/>
<comment type="subcellular location">
    <subcellularLocation>
        <location evidence="10">Cytoplasm</location>
    </subcellularLocation>
</comment>
<dbReference type="Gene3D" id="3.40.50.300">
    <property type="entry name" value="P-loop containing nucleotide triphosphate hydrolases"/>
    <property type="match status" value="1"/>
</dbReference>
<dbReference type="PANTHER" id="PTHR32120">
    <property type="entry name" value="SMALL RIBOSOMAL SUBUNIT BIOGENESIS GTPASE RSGA"/>
    <property type="match status" value="1"/>
</dbReference>
<feature type="binding site" evidence="10">
    <location>
        <position position="266"/>
    </location>
    <ligand>
        <name>Zn(2+)</name>
        <dbReference type="ChEBI" id="CHEBI:29105"/>
    </ligand>
</feature>
<name>A0A1V9G2N3_9BACT</name>
<organism evidence="13 14">
    <name type="scientific">Niastella vici</name>
    <dbReference type="NCBI Taxonomy" id="1703345"/>
    <lineage>
        <taxon>Bacteria</taxon>
        <taxon>Pseudomonadati</taxon>
        <taxon>Bacteroidota</taxon>
        <taxon>Chitinophagia</taxon>
        <taxon>Chitinophagales</taxon>
        <taxon>Chitinophagaceae</taxon>
        <taxon>Niastella</taxon>
    </lineage>
</organism>
<evidence type="ECO:0000256" key="8">
    <source>
        <dbReference type="ARBA" id="ARBA00022884"/>
    </source>
</evidence>
<feature type="binding site" evidence="10">
    <location>
        <begin position="182"/>
        <end position="190"/>
    </location>
    <ligand>
        <name>GTP</name>
        <dbReference type="ChEBI" id="CHEBI:37565"/>
    </ligand>
</feature>
<dbReference type="Pfam" id="PF03193">
    <property type="entry name" value="RsgA_GTPase"/>
    <property type="match status" value="1"/>
</dbReference>
<protein>
    <recommendedName>
        <fullName evidence="10">Small ribosomal subunit biogenesis GTPase RsgA</fullName>
        <ecNumber evidence="10">3.6.1.-</ecNumber>
    </recommendedName>
</protein>
<dbReference type="InterPro" id="IPR030378">
    <property type="entry name" value="G_CP_dom"/>
</dbReference>
<dbReference type="GO" id="GO:0003924">
    <property type="term" value="F:GTPase activity"/>
    <property type="evidence" value="ECO:0007669"/>
    <property type="project" value="UniProtKB-UniRule"/>
</dbReference>
<evidence type="ECO:0000256" key="6">
    <source>
        <dbReference type="ARBA" id="ARBA00022801"/>
    </source>
</evidence>
<comment type="function">
    <text evidence="10">One of several proteins that assist in the late maturation steps of the functional core of the 30S ribosomal subunit. Helps release RbfA from mature subunits. May play a role in the assembly of ribosomal proteins into the subunit. Circularly permuted GTPase that catalyzes slow GTP hydrolysis, GTPase activity is stimulated by the 30S ribosomal subunit.</text>
</comment>
<proteinExistence type="inferred from homology"/>
<accession>A0A1V9G2N3</accession>
<gene>
    <name evidence="10" type="primary">rsgA</name>
    <name evidence="13" type="ORF">A3860_19300</name>
</gene>
<comment type="similarity">
    <text evidence="10">Belongs to the TRAFAC class YlqF/YawG GTPase family. RsgA subfamily.</text>
</comment>
<dbReference type="InterPro" id="IPR031944">
    <property type="entry name" value="RsgA_N"/>
</dbReference>
<evidence type="ECO:0000259" key="12">
    <source>
        <dbReference type="PROSITE" id="PS51721"/>
    </source>
</evidence>
<dbReference type="GO" id="GO:0019843">
    <property type="term" value="F:rRNA binding"/>
    <property type="evidence" value="ECO:0007669"/>
    <property type="project" value="UniProtKB-KW"/>
</dbReference>
<feature type="binding site" evidence="10">
    <location>
        <begin position="128"/>
        <end position="131"/>
    </location>
    <ligand>
        <name>GTP</name>
        <dbReference type="ChEBI" id="CHEBI:37565"/>
    </ligand>
</feature>
<keyword evidence="7 10" id="KW-0862">Zinc</keyword>
<evidence type="ECO:0000256" key="9">
    <source>
        <dbReference type="ARBA" id="ARBA00023134"/>
    </source>
</evidence>
<dbReference type="EMBL" id="LVYD01000041">
    <property type="protein sequence ID" value="OQP64899.1"/>
    <property type="molecule type" value="Genomic_DNA"/>
</dbReference>
<dbReference type="HAMAP" id="MF_01820">
    <property type="entry name" value="GTPase_RsgA"/>
    <property type="match status" value="1"/>
</dbReference>
<dbReference type="AlphaFoldDB" id="A0A1V9G2N3"/>
<feature type="binding site" evidence="10">
    <location>
        <position position="273"/>
    </location>
    <ligand>
        <name>Zn(2+)</name>
        <dbReference type="ChEBI" id="CHEBI:29105"/>
    </ligand>
</feature>
<feature type="binding site" evidence="10">
    <location>
        <position position="279"/>
    </location>
    <ligand>
        <name>Zn(2+)</name>
        <dbReference type="ChEBI" id="CHEBI:29105"/>
    </ligand>
</feature>
<dbReference type="InterPro" id="IPR004881">
    <property type="entry name" value="Ribosome_biogen_GTPase_RsgA"/>
</dbReference>
<sequence length="310" mass="34811">MKAIVYRSTGSWYNIKTETGKAMSARIKGVFKIDDITSTNPLAVGDEVMIDIESESANTAIITEILPRRNYINRQSPSHKMQHHIVAANLDQSLLFATLRDPKTSQGFIDRFLVTCEAYHVPAIVVFNKADVYRNKELEKYEALHEMYAAIGYRTVLMSVKNNQGVEEVRAALENKITLLSGHSGVGKSSFINTIFPELQLKTQDVSGWSGKGMHTTTFAEMFDLPQPTGGRVIDTPGMREFGLVDISRQELSHYYPEMARLITECQFNNCLHINEPGCAVKDAVINGVIDEDRYVSYVNILDSIDEKSY</sequence>
<keyword evidence="5 10" id="KW-0547">Nucleotide-binding</keyword>
<dbReference type="STRING" id="1703345.A3860_19300"/>
<dbReference type="InterPro" id="IPR012340">
    <property type="entry name" value="NA-bd_OB-fold"/>
</dbReference>
<dbReference type="GO" id="GO:0005525">
    <property type="term" value="F:GTP binding"/>
    <property type="evidence" value="ECO:0007669"/>
    <property type="project" value="UniProtKB-UniRule"/>
</dbReference>
<dbReference type="Gene3D" id="2.40.50.140">
    <property type="entry name" value="Nucleic acid-binding proteins"/>
    <property type="match status" value="1"/>
</dbReference>
<dbReference type="InterPro" id="IPR027417">
    <property type="entry name" value="P-loop_NTPase"/>
</dbReference>
<reference evidence="13 14" key="1">
    <citation type="submission" date="2016-03" db="EMBL/GenBank/DDBJ databases">
        <title>Niastella vici sp. nov., isolated from farmland soil.</title>
        <authorList>
            <person name="Chen L."/>
            <person name="Wang D."/>
            <person name="Yang S."/>
            <person name="Wang G."/>
        </authorList>
    </citation>
    <scope>NUCLEOTIDE SEQUENCE [LARGE SCALE GENOMIC DNA]</scope>
    <source>
        <strain evidence="13 14">DJ57</strain>
    </source>
</reference>
<dbReference type="NCBIfam" id="TIGR00157">
    <property type="entry name" value="ribosome small subunit-dependent GTPase A"/>
    <property type="match status" value="1"/>
</dbReference>